<accession>A0A3B0AWE8</accession>
<proteinExistence type="predicted"/>
<dbReference type="InterPro" id="IPR036188">
    <property type="entry name" value="FAD/NAD-bd_sf"/>
</dbReference>
<evidence type="ECO:0000313" key="1">
    <source>
        <dbReference type="EMBL" id="RKN64890.1"/>
    </source>
</evidence>
<dbReference type="AlphaFoldDB" id="A0A3B0AWE8"/>
<keyword evidence="2" id="KW-1185">Reference proteome</keyword>
<organism evidence="1 2">
    <name type="scientific">Paenibacillus ginsengarvi</name>
    <dbReference type="NCBI Taxonomy" id="400777"/>
    <lineage>
        <taxon>Bacteria</taxon>
        <taxon>Bacillati</taxon>
        <taxon>Bacillota</taxon>
        <taxon>Bacilli</taxon>
        <taxon>Bacillales</taxon>
        <taxon>Paenibacillaceae</taxon>
        <taxon>Paenibacillus</taxon>
    </lineage>
</organism>
<protein>
    <submittedName>
        <fullName evidence="1">FAD-dependent oxidoreductase</fullName>
    </submittedName>
</protein>
<evidence type="ECO:0000313" key="2">
    <source>
        <dbReference type="Proteomes" id="UP000282311"/>
    </source>
</evidence>
<dbReference type="EMBL" id="RBAH01000040">
    <property type="protein sequence ID" value="RKN64890.1"/>
    <property type="molecule type" value="Genomic_DNA"/>
</dbReference>
<dbReference type="Pfam" id="PF12831">
    <property type="entry name" value="FAD_oxidored"/>
    <property type="match status" value="1"/>
</dbReference>
<dbReference type="SUPFAM" id="SSF51905">
    <property type="entry name" value="FAD/NAD(P)-binding domain"/>
    <property type="match status" value="1"/>
</dbReference>
<comment type="caution">
    <text evidence="1">The sequence shown here is derived from an EMBL/GenBank/DDBJ whole genome shotgun (WGS) entry which is preliminary data.</text>
</comment>
<dbReference type="Proteomes" id="UP000282311">
    <property type="component" value="Unassembled WGS sequence"/>
</dbReference>
<dbReference type="Gene3D" id="3.50.50.60">
    <property type="entry name" value="FAD/NAD(P)-binding domain"/>
    <property type="match status" value="1"/>
</dbReference>
<name>A0A3B0AWE8_9BACL</name>
<reference evidence="1 2" key="1">
    <citation type="journal article" date="2007" name="Int. J. Syst. Evol. Microbiol.">
        <title>Paenibacillus ginsengarvi sp. nov., isolated from soil from ginseng cultivation.</title>
        <authorList>
            <person name="Yoon M.H."/>
            <person name="Ten L.N."/>
            <person name="Im W.T."/>
        </authorList>
    </citation>
    <scope>NUCLEOTIDE SEQUENCE [LARGE SCALE GENOMIC DNA]</scope>
    <source>
        <strain evidence="1 2">KCTC 13059</strain>
    </source>
</reference>
<sequence>MPLQLNRTECSILIVGATFAGLGAALAALEENRDVVVVERTALVGREFIEAFRPGSEWTPPVTKLGQLFREALMQRGLMEEAGPAHLPALHPLLCSLVKENGLKVRFLTEIVDVTRRGDQYEVTLHDASGCGTLAADTIVDTTSQRLTSPGQPAVPGRKWIRAYLYNTDIRDAVLPEQIDEMMTVCRGRYRSEVILRVEAAPEDGWTEVRRRLFAYWQARPERWKPWTIAAVAGEFESDVPPGPHVQNDGLIWLPSEAYANPLNALDQGYDYYKKAVGQRDAATIE</sequence>
<gene>
    <name evidence="1" type="ORF">D7M11_33410</name>
</gene>